<dbReference type="GO" id="GO:0005886">
    <property type="term" value="C:plasma membrane"/>
    <property type="evidence" value="ECO:0007669"/>
    <property type="project" value="UniProtKB-SubCell"/>
</dbReference>
<evidence type="ECO:0000256" key="6">
    <source>
        <dbReference type="ARBA" id="ARBA00023136"/>
    </source>
</evidence>
<comment type="similarity">
    <text evidence="7">Belongs to the binding-protein-dependent transport system permease family.</text>
</comment>
<evidence type="ECO:0000256" key="5">
    <source>
        <dbReference type="ARBA" id="ARBA00022989"/>
    </source>
</evidence>
<evidence type="ECO:0000256" key="1">
    <source>
        <dbReference type="ARBA" id="ARBA00004651"/>
    </source>
</evidence>
<dbReference type="SUPFAM" id="SSF161098">
    <property type="entry name" value="MetI-like"/>
    <property type="match status" value="1"/>
</dbReference>
<sequence length="304" mass="33998">MNQRDRKALMFYIGMVAPGLAIYLSIVAYPVFYSVWLSFTDFNPNAGGVGNFMGLFHYKAMLDNPEFWHSLKNNMIVVAVSVFGQIPIGFILAYILYRKMVRAEKFFQSMVFLPQFLSTIVIGILWKRLFVADGPVSTIMQLATGDPSAQFDLMLRAETVMIPIGIALIWMYTGFYMVIFLANLQKMNVNMIEAAKIDGATEPQIFGRIILPLLTGTIIVSSVLAIAGSLKGFDLIFAMTTQGLQRDNASVLPIYMYETAFRDYSNPMRFAYGAAISNAIVAISIVMIGISNWIGKHMSQDEVY</sequence>
<dbReference type="InterPro" id="IPR035906">
    <property type="entry name" value="MetI-like_sf"/>
</dbReference>
<evidence type="ECO:0000256" key="2">
    <source>
        <dbReference type="ARBA" id="ARBA00022448"/>
    </source>
</evidence>
<dbReference type="EMBL" id="JACHGJ010000007">
    <property type="protein sequence ID" value="MBB6481694.1"/>
    <property type="molecule type" value="Genomic_DNA"/>
</dbReference>
<feature type="transmembrane region" description="Helical" evidence="7">
    <location>
        <begin position="205"/>
        <end position="227"/>
    </location>
</feature>
<organism evidence="9 10">
    <name type="scientific">Spirochaeta isovalerica</name>
    <dbReference type="NCBI Taxonomy" id="150"/>
    <lineage>
        <taxon>Bacteria</taxon>
        <taxon>Pseudomonadati</taxon>
        <taxon>Spirochaetota</taxon>
        <taxon>Spirochaetia</taxon>
        <taxon>Spirochaetales</taxon>
        <taxon>Spirochaetaceae</taxon>
        <taxon>Spirochaeta</taxon>
    </lineage>
</organism>
<feature type="domain" description="ABC transmembrane type-1" evidence="8">
    <location>
        <begin position="71"/>
        <end position="291"/>
    </location>
</feature>
<keyword evidence="6 7" id="KW-0472">Membrane</keyword>
<dbReference type="Pfam" id="PF00528">
    <property type="entry name" value="BPD_transp_1"/>
    <property type="match status" value="1"/>
</dbReference>
<evidence type="ECO:0000256" key="3">
    <source>
        <dbReference type="ARBA" id="ARBA00022475"/>
    </source>
</evidence>
<evidence type="ECO:0000313" key="9">
    <source>
        <dbReference type="EMBL" id="MBB6481694.1"/>
    </source>
</evidence>
<reference evidence="9 10" key="1">
    <citation type="submission" date="2020-08" db="EMBL/GenBank/DDBJ databases">
        <title>Genomic Encyclopedia of Type Strains, Phase IV (KMG-IV): sequencing the most valuable type-strain genomes for metagenomic binning, comparative biology and taxonomic classification.</title>
        <authorList>
            <person name="Goeker M."/>
        </authorList>
    </citation>
    <scope>NUCLEOTIDE SEQUENCE [LARGE SCALE GENOMIC DNA]</scope>
    <source>
        <strain evidence="9 10">DSM 2461</strain>
    </source>
</reference>
<dbReference type="PANTHER" id="PTHR43227">
    <property type="entry name" value="BLL4140 PROTEIN"/>
    <property type="match status" value="1"/>
</dbReference>
<name>A0A841R8T4_9SPIO</name>
<dbReference type="RefSeq" id="WP_184747930.1">
    <property type="nucleotide sequence ID" value="NZ_JACHGJ010000007.1"/>
</dbReference>
<proteinExistence type="inferred from homology"/>
<comment type="caution">
    <text evidence="9">The sequence shown here is derived from an EMBL/GenBank/DDBJ whole genome shotgun (WGS) entry which is preliminary data.</text>
</comment>
<gene>
    <name evidence="9" type="ORF">HNR50_003374</name>
</gene>
<evidence type="ECO:0000256" key="4">
    <source>
        <dbReference type="ARBA" id="ARBA00022692"/>
    </source>
</evidence>
<dbReference type="GO" id="GO:0055085">
    <property type="term" value="P:transmembrane transport"/>
    <property type="evidence" value="ECO:0007669"/>
    <property type="project" value="InterPro"/>
</dbReference>
<feature type="transmembrane region" description="Helical" evidence="7">
    <location>
        <begin position="160"/>
        <end position="184"/>
    </location>
</feature>
<dbReference type="PANTHER" id="PTHR43227:SF11">
    <property type="entry name" value="BLL4140 PROTEIN"/>
    <property type="match status" value="1"/>
</dbReference>
<keyword evidence="10" id="KW-1185">Reference proteome</keyword>
<comment type="subcellular location">
    <subcellularLocation>
        <location evidence="1 7">Cell membrane</location>
        <topology evidence="1 7">Multi-pass membrane protein</topology>
    </subcellularLocation>
</comment>
<feature type="transmembrane region" description="Helical" evidence="7">
    <location>
        <begin position="75"/>
        <end position="97"/>
    </location>
</feature>
<protein>
    <submittedName>
        <fullName evidence="9">Raffinose/stachyose/melibiose transport system permease protein</fullName>
    </submittedName>
</protein>
<dbReference type="Gene3D" id="1.10.3720.10">
    <property type="entry name" value="MetI-like"/>
    <property type="match status" value="1"/>
</dbReference>
<dbReference type="AlphaFoldDB" id="A0A841R8T4"/>
<dbReference type="Proteomes" id="UP000587760">
    <property type="component" value="Unassembled WGS sequence"/>
</dbReference>
<feature type="transmembrane region" description="Helical" evidence="7">
    <location>
        <begin position="109"/>
        <end position="126"/>
    </location>
</feature>
<accession>A0A841R8T4</accession>
<dbReference type="CDD" id="cd06261">
    <property type="entry name" value="TM_PBP2"/>
    <property type="match status" value="1"/>
</dbReference>
<keyword evidence="3" id="KW-1003">Cell membrane</keyword>
<evidence type="ECO:0000259" key="8">
    <source>
        <dbReference type="PROSITE" id="PS50928"/>
    </source>
</evidence>
<evidence type="ECO:0000313" key="10">
    <source>
        <dbReference type="Proteomes" id="UP000587760"/>
    </source>
</evidence>
<dbReference type="InterPro" id="IPR000515">
    <property type="entry name" value="MetI-like"/>
</dbReference>
<dbReference type="PROSITE" id="PS50928">
    <property type="entry name" value="ABC_TM1"/>
    <property type="match status" value="1"/>
</dbReference>
<keyword evidence="2 7" id="KW-0813">Transport</keyword>
<dbReference type="InterPro" id="IPR050809">
    <property type="entry name" value="UgpAE/MalFG_permease"/>
</dbReference>
<feature type="transmembrane region" description="Helical" evidence="7">
    <location>
        <begin position="9"/>
        <end position="32"/>
    </location>
</feature>
<keyword evidence="5 7" id="KW-1133">Transmembrane helix</keyword>
<feature type="transmembrane region" description="Helical" evidence="7">
    <location>
        <begin position="270"/>
        <end position="290"/>
    </location>
</feature>
<evidence type="ECO:0000256" key="7">
    <source>
        <dbReference type="RuleBase" id="RU363032"/>
    </source>
</evidence>
<keyword evidence="4 7" id="KW-0812">Transmembrane</keyword>